<dbReference type="RefSeq" id="WP_090855062.1">
    <property type="nucleotide sequence ID" value="NZ_FMZM01000005.1"/>
</dbReference>
<reference evidence="1 2" key="1">
    <citation type="submission" date="2016-10" db="EMBL/GenBank/DDBJ databases">
        <authorList>
            <person name="de Groot N.N."/>
        </authorList>
    </citation>
    <scope>NUCLEOTIDE SEQUENCE [LARGE SCALE GENOMIC DNA]</scope>
    <source>
        <strain evidence="1 2">CGMCC 4.6858</strain>
    </source>
</reference>
<keyword evidence="2" id="KW-1185">Reference proteome</keyword>
<dbReference type="Proteomes" id="UP000199034">
    <property type="component" value="Unassembled WGS sequence"/>
</dbReference>
<evidence type="ECO:0000313" key="2">
    <source>
        <dbReference type="Proteomes" id="UP000199034"/>
    </source>
</evidence>
<evidence type="ECO:0000313" key="1">
    <source>
        <dbReference type="EMBL" id="SDD00741.1"/>
    </source>
</evidence>
<sequence length="185" mass="20385">MTTRFCSIELPHGLTAEMVDAVAGARLWRRWLRFSPQIRIRRSRPGQAWRLVIVEAPSTDLPTTCRISVELDGSGRRLVGTSSITVSGHVVMPAVLGLALASLSVLLATSAEAAWWWWLLPIAALVVLVGPAWWQATTLASDEERLADHAVEALVATVRQRHPDLPAWPSDPTGDRPRYVAAVRR</sequence>
<name>A0A1G6R8G6_9ACTN</name>
<organism evidence="1 2">
    <name type="scientific">Nocardioides lianchengensis</name>
    <dbReference type="NCBI Taxonomy" id="1045774"/>
    <lineage>
        <taxon>Bacteria</taxon>
        <taxon>Bacillati</taxon>
        <taxon>Actinomycetota</taxon>
        <taxon>Actinomycetes</taxon>
        <taxon>Propionibacteriales</taxon>
        <taxon>Nocardioidaceae</taxon>
        <taxon>Nocardioides</taxon>
    </lineage>
</organism>
<gene>
    <name evidence="1" type="ORF">SAMN05421872_105189</name>
</gene>
<protein>
    <submittedName>
        <fullName evidence="1">Uncharacterized protein</fullName>
    </submittedName>
</protein>
<dbReference type="EMBL" id="FMZM01000005">
    <property type="protein sequence ID" value="SDD00741.1"/>
    <property type="molecule type" value="Genomic_DNA"/>
</dbReference>
<accession>A0A1G6R8G6</accession>
<dbReference type="AlphaFoldDB" id="A0A1G6R8G6"/>
<dbReference type="STRING" id="1045774.SAMN05421872_105189"/>
<proteinExistence type="predicted"/>